<proteinExistence type="predicted"/>
<dbReference type="Proteomes" id="UP001189429">
    <property type="component" value="Unassembled WGS sequence"/>
</dbReference>
<evidence type="ECO:0000313" key="2">
    <source>
        <dbReference type="EMBL" id="CAK0811748.1"/>
    </source>
</evidence>
<protein>
    <submittedName>
        <fullName evidence="2">Uncharacterized protein</fullName>
    </submittedName>
</protein>
<organism evidence="2 3">
    <name type="scientific">Prorocentrum cordatum</name>
    <dbReference type="NCBI Taxonomy" id="2364126"/>
    <lineage>
        <taxon>Eukaryota</taxon>
        <taxon>Sar</taxon>
        <taxon>Alveolata</taxon>
        <taxon>Dinophyceae</taxon>
        <taxon>Prorocentrales</taxon>
        <taxon>Prorocentraceae</taxon>
        <taxon>Prorocentrum</taxon>
    </lineage>
</organism>
<evidence type="ECO:0000256" key="1">
    <source>
        <dbReference type="SAM" id="Coils"/>
    </source>
</evidence>
<accession>A0ABN9QZ93</accession>
<name>A0ABN9QZ93_9DINO</name>
<gene>
    <name evidence="2" type="ORF">PCOR1329_LOCUS16254</name>
</gene>
<feature type="coiled-coil region" evidence="1">
    <location>
        <begin position="260"/>
        <end position="287"/>
    </location>
</feature>
<sequence length="685" mass="78244">TPPSSADADEANYTDWTGWQGWWTRQESSTWDGGGRDLDAGLSKTAPSYELLRTDGYRVFRRKLEVFERCGRKRGMTAVSEGAFLVMNSLQGEAAKATEDIDLELLETEEAFRPLFQVLDEPYKYDNQTELPARTNLFFGKFAHQEKERMKLYFLRHKMGLRKLKEVRIEVPDMLAGWHLLTRADVPPSGAAQVRSQCVDGLCRTTVKKALLDTYGAEAMPDKRDVKRVEKILVGHSLKDDVNYTNDYEWKRGLCYEESYLEEEEYEDDEEQDYDEHEEETDVAEELPQEVEEAQVACDEAYLSFVGAKKRAAEIAKAGGFYPIVALDPESNYQRDGSAPTLKRCRHGGFTKPEDEAPMVEDVETLEYANSTEEIFLLTAGKGINDGSATRPVMGDKAVTLTVWPFGVKKQIAIHLVEGWPPLLIARPCMEEWGLMQDYRAETFMMKDLPDKGWMKSERGEKGPFIIDLLGGAGRDADDAMNEGDSSAPDPNPFYLETRTEFYDIGSDDETLATDEVAGPERHLMDTDTHSDLALALEQAESDMKDTLRGPRKRMVWEVSVDHGALSQELLEFLQVEMLQFKIEDGWDFSKHAVTRNFLDKINIDKLDDIFFAPPRKYWRSWLTFLKMIPTASAKQQNGTDRRTWKAPKYKVQGKDMPYQKRTILQSTNKEFIHHMDLACARRTT</sequence>
<evidence type="ECO:0000313" key="3">
    <source>
        <dbReference type="Proteomes" id="UP001189429"/>
    </source>
</evidence>
<keyword evidence="3" id="KW-1185">Reference proteome</keyword>
<dbReference type="EMBL" id="CAUYUJ010004970">
    <property type="protein sequence ID" value="CAK0811748.1"/>
    <property type="molecule type" value="Genomic_DNA"/>
</dbReference>
<feature type="non-terminal residue" evidence="2">
    <location>
        <position position="1"/>
    </location>
</feature>
<keyword evidence="1" id="KW-0175">Coiled coil</keyword>
<reference evidence="2" key="1">
    <citation type="submission" date="2023-10" db="EMBL/GenBank/DDBJ databases">
        <authorList>
            <person name="Chen Y."/>
            <person name="Shah S."/>
            <person name="Dougan E. K."/>
            <person name="Thang M."/>
            <person name="Chan C."/>
        </authorList>
    </citation>
    <scope>NUCLEOTIDE SEQUENCE [LARGE SCALE GENOMIC DNA]</scope>
</reference>
<comment type="caution">
    <text evidence="2">The sequence shown here is derived from an EMBL/GenBank/DDBJ whole genome shotgun (WGS) entry which is preliminary data.</text>
</comment>